<gene>
    <name evidence="2" type="ORF">SADUNF_Sadunf01G0090800</name>
</gene>
<comment type="caution">
    <text evidence="2">The sequence shown here is derived from an EMBL/GenBank/DDBJ whole genome shotgun (WGS) entry which is preliminary data.</text>
</comment>
<organism evidence="2 3">
    <name type="scientific">Salix dunnii</name>
    <dbReference type="NCBI Taxonomy" id="1413687"/>
    <lineage>
        <taxon>Eukaryota</taxon>
        <taxon>Viridiplantae</taxon>
        <taxon>Streptophyta</taxon>
        <taxon>Embryophyta</taxon>
        <taxon>Tracheophyta</taxon>
        <taxon>Spermatophyta</taxon>
        <taxon>Magnoliopsida</taxon>
        <taxon>eudicotyledons</taxon>
        <taxon>Gunneridae</taxon>
        <taxon>Pentapetalae</taxon>
        <taxon>rosids</taxon>
        <taxon>fabids</taxon>
        <taxon>Malpighiales</taxon>
        <taxon>Salicaceae</taxon>
        <taxon>Saliceae</taxon>
        <taxon>Salix</taxon>
    </lineage>
</organism>
<dbReference type="GO" id="GO:0009055">
    <property type="term" value="F:electron transfer activity"/>
    <property type="evidence" value="ECO:0007669"/>
    <property type="project" value="InterPro"/>
</dbReference>
<dbReference type="PANTHER" id="PTHR33021">
    <property type="entry name" value="BLUE COPPER PROTEIN"/>
    <property type="match status" value="1"/>
</dbReference>
<dbReference type="Gene3D" id="2.60.40.420">
    <property type="entry name" value="Cupredoxins - blue copper proteins"/>
    <property type="match status" value="1"/>
</dbReference>
<dbReference type="PANTHER" id="PTHR33021:SF553">
    <property type="entry name" value="PHYTOCYANIN DOMAIN-CONTAINING PROTEIN"/>
    <property type="match status" value="1"/>
</dbReference>
<dbReference type="GO" id="GO:0005886">
    <property type="term" value="C:plasma membrane"/>
    <property type="evidence" value="ECO:0007669"/>
    <property type="project" value="TreeGrafter"/>
</dbReference>
<evidence type="ECO:0000313" key="3">
    <source>
        <dbReference type="Proteomes" id="UP000657918"/>
    </source>
</evidence>
<dbReference type="AlphaFoldDB" id="A0A835NAV3"/>
<evidence type="ECO:0000313" key="2">
    <source>
        <dbReference type="EMBL" id="KAF9689424.1"/>
    </source>
</evidence>
<protein>
    <recommendedName>
        <fullName evidence="1">Phytocyanin domain-containing protein</fullName>
    </recommendedName>
</protein>
<dbReference type="InterPro" id="IPR039391">
    <property type="entry name" value="Phytocyanin-like"/>
</dbReference>
<sequence>MGGTAVFVPSVLTTEHVVGDKTVWNPGFDYKTWAQGKAFYVGDTLVFKYTPGAHSVLTVNGTGFQERKAANDIVLLTTGNDKLSITVLPQLGSPETSPSSSPTSTTSSGAAGNIASRYYGLIVAIAGIFGMIMF</sequence>
<dbReference type="Proteomes" id="UP000657918">
    <property type="component" value="Unassembled WGS sequence"/>
</dbReference>
<name>A0A835NAV3_9ROSI</name>
<dbReference type="SUPFAM" id="SSF49503">
    <property type="entry name" value="Cupredoxins"/>
    <property type="match status" value="1"/>
</dbReference>
<dbReference type="InterPro" id="IPR008972">
    <property type="entry name" value="Cupredoxin"/>
</dbReference>
<dbReference type="OrthoDB" id="823279at2759"/>
<evidence type="ECO:0000259" key="1">
    <source>
        <dbReference type="PROSITE" id="PS51485"/>
    </source>
</evidence>
<dbReference type="Pfam" id="PF02298">
    <property type="entry name" value="Cu_bind_like"/>
    <property type="match status" value="1"/>
</dbReference>
<dbReference type="PROSITE" id="PS51485">
    <property type="entry name" value="PHYTOCYANIN"/>
    <property type="match status" value="1"/>
</dbReference>
<feature type="domain" description="Phytocyanin" evidence="1">
    <location>
        <begin position="14"/>
        <end position="118"/>
    </location>
</feature>
<dbReference type="InterPro" id="IPR003245">
    <property type="entry name" value="Phytocyanin_dom"/>
</dbReference>
<proteinExistence type="predicted"/>
<accession>A0A835NAV3</accession>
<keyword evidence="3" id="KW-1185">Reference proteome</keyword>
<dbReference type="EMBL" id="JADGMS010000001">
    <property type="protein sequence ID" value="KAF9689424.1"/>
    <property type="molecule type" value="Genomic_DNA"/>
</dbReference>
<reference evidence="2 3" key="1">
    <citation type="submission" date="2020-10" db="EMBL/GenBank/DDBJ databases">
        <title>Plant Genome Project.</title>
        <authorList>
            <person name="Zhang R.-G."/>
        </authorList>
    </citation>
    <scope>NUCLEOTIDE SEQUENCE [LARGE SCALE GENOMIC DNA]</scope>
    <source>
        <strain evidence="2">FAFU-HL-1</strain>
        <tissue evidence="2">Leaf</tissue>
    </source>
</reference>